<keyword evidence="2" id="KW-1185">Reference proteome</keyword>
<protein>
    <submittedName>
        <fullName evidence="1">Uncharacterized protein</fullName>
    </submittedName>
</protein>
<sequence>MTGNDADREDLRPDSHHYVNRNTEWHYVDIEQIQASSLSYYRDCLRLVEWHRYAFERLDPLLQ</sequence>
<dbReference type="Proteomes" id="UP000011509">
    <property type="component" value="Unassembled WGS sequence"/>
</dbReference>
<dbReference type="EMBL" id="AOJL01000062">
    <property type="protein sequence ID" value="ELZ43420.1"/>
    <property type="molecule type" value="Genomic_DNA"/>
</dbReference>
<proteinExistence type="predicted"/>
<accession>M0E6J9</accession>
<organism evidence="1 2">
    <name type="scientific">Halorubrum coriense DSM 10284</name>
    <dbReference type="NCBI Taxonomy" id="1227466"/>
    <lineage>
        <taxon>Archaea</taxon>
        <taxon>Methanobacteriati</taxon>
        <taxon>Methanobacteriota</taxon>
        <taxon>Stenosarchaea group</taxon>
        <taxon>Halobacteria</taxon>
        <taxon>Halobacteriales</taxon>
        <taxon>Haloferacaceae</taxon>
        <taxon>Halorubrum</taxon>
    </lineage>
</organism>
<reference evidence="1 2" key="1">
    <citation type="journal article" date="2014" name="PLoS Genet.">
        <title>Phylogenetically driven sequencing of extremely halophilic archaea reveals strategies for static and dynamic osmo-response.</title>
        <authorList>
            <person name="Becker E.A."/>
            <person name="Seitzer P.M."/>
            <person name="Tritt A."/>
            <person name="Larsen D."/>
            <person name="Krusor M."/>
            <person name="Yao A.I."/>
            <person name="Wu D."/>
            <person name="Madern D."/>
            <person name="Eisen J.A."/>
            <person name="Darling A.E."/>
            <person name="Facciotti M.T."/>
        </authorList>
    </citation>
    <scope>NUCLEOTIDE SEQUENCE [LARGE SCALE GENOMIC DNA]</scope>
    <source>
        <strain evidence="1 2">DSM 10284</strain>
    </source>
</reference>
<gene>
    <name evidence="1" type="ORF">C464_16877</name>
</gene>
<evidence type="ECO:0000313" key="2">
    <source>
        <dbReference type="Proteomes" id="UP000011509"/>
    </source>
</evidence>
<evidence type="ECO:0000313" key="1">
    <source>
        <dbReference type="EMBL" id="ELZ43420.1"/>
    </source>
</evidence>
<comment type="caution">
    <text evidence="1">The sequence shown here is derived from an EMBL/GenBank/DDBJ whole genome shotgun (WGS) entry which is preliminary data.</text>
</comment>
<dbReference type="AlphaFoldDB" id="M0E6J9"/>
<name>M0E6J9_9EURY</name>